<accession>A0A5B0QDS7</accession>
<evidence type="ECO:0000313" key="3">
    <source>
        <dbReference type="Proteomes" id="UP000325313"/>
    </source>
</evidence>
<feature type="region of interest" description="Disordered" evidence="1">
    <location>
        <begin position="170"/>
        <end position="203"/>
    </location>
</feature>
<gene>
    <name evidence="2" type="primary">APC1_3</name>
    <name evidence="2" type="ORF">PGTUg99_004590</name>
</gene>
<organism evidence="2 3">
    <name type="scientific">Puccinia graminis f. sp. tritici</name>
    <dbReference type="NCBI Taxonomy" id="56615"/>
    <lineage>
        <taxon>Eukaryota</taxon>
        <taxon>Fungi</taxon>
        <taxon>Dikarya</taxon>
        <taxon>Basidiomycota</taxon>
        <taxon>Pucciniomycotina</taxon>
        <taxon>Pucciniomycetes</taxon>
        <taxon>Pucciniales</taxon>
        <taxon>Pucciniaceae</taxon>
        <taxon>Puccinia</taxon>
    </lineage>
</organism>
<proteinExistence type="predicted"/>
<feature type="non-terminal residue" evidence="2">
    <location>
        <position position="1"/>
    </location>
</feature>
<dbReference type="EMBL" id="VDEP01000290">
    <property type="protein sequence ID" value="KAA1111291.1"/>
    <property type="molecule type" value="Genomic_DNA"/>
</dbReference>
<reference evidence="2 3" key="1">
    <citation type="submission" date="2019-05" db="EMBL/GenBank/DDBJ databases">
        <title>Emergence of the Ug99 lineage of the wheat stem rust pathogen through somatic hybridization.</title>
        <authorList>
            <person name="Li F."/>
            <person name="Upadhyaya N.M."/>
            <person name="Sperschneider J."/>
            <person name="Matny O."/>
            <person name="Nguyen-Phuc H."/>
            <person name="Mago R."/>
            <person name="Raley C."/>
            <person name="Miller M.E."/>
            <person name="Silverstein K.A.T."/>
            <person name="Henningsen E."/>
            <person name="Hirsch C.D."/>
            <person name="Visser B."/>
            <person name="Pretorius Z.A."/>
            <person name="Steffenson B.J."/>
            <person name="Schwessinger B."/>
            <person name="Dodds P.N."/>
            <person name="Figueroa M."/>
        </authorList>
    </citation>
    <scope>NUCLEOTIDE SEQUENCE [LARGE SCALE GENOMIC DNA]</scope>
    <source>
        <strain evidence="2 3">Ug99</strain>
    </source>
</reference>
<evidence type="ECO:0000256" key="1">
    <source>
        <dbReference type="SAM" id="MobiDB-lite"/>
    </source>
</evidence>
<sequence>IGAVLCSRPNVYDLFKFLNSTGLVDIVSANSAFLHQFSHPDTVWSAECSVKSLVSYLVEFISPLATVKHQSGATPKFIRADLKIWPSNPLIRKACYLVQRYIKHNSAFKSTINCLDAVLYEALIGEEVQQAKKNGDDSSNPEPELGSIVNQISGLSSDPALNHLRSIRRLKQPNLPHRTDHSQAKPWGSPKKRRTQPVIGRGLPLNPQLKTKVMIGLAIL</sequence>
<name>A0A5B0QDS7_PUCGR</name>
<dbReference type="Proteomes" id="UP000325313">
    <property type="component" value="Unassembled WGS sequence"/>
</dbReference>
<comment type="caution">
    <text evidence="2">The sequence shown here is derived from an EMBL/GenBank/DDBJ whole genome shotgun (WGS) entry which is preliminary data.</text>
</comment>
<feature type="non-terminal residue" evidence="2">
    <location>
        <position position="220"/>
    </location>
</feature>
<protein>
    <submittedName>
        <fullName evidence="2">Anaphase-promoting complex subunit 1</fullName>
    </submittedName>
</protein>
<evidence type="ECO:0000313" key="2">
    <source>
        <dbReference type="EMBL" id="KAA1111291.1"/>
    </source>
</evidence>
<dbReference type="AlphaFoldDB" id="A0A5B0QDS7"/>